<evidence type="ECO:0000313" key="8">
    <source>
        <dbReference type="EMBL" id="VYT79936.1"/>
    </source>
</evidence>
<dbReference type="GO" id="GO:0016616">
    <property type="term" value="F:oxidoreductase activity, acting on the CH-OH group of donors, NAD or NADP as acceptor"/>
    <property type="evidence" value="ECO:0007669"/>
    <property type="project" value="UniProtKB-ARBA"/>
</dbReference>
<organism evidence="8">
    <name type="scientific">Clostridium paraputrificum</name>
    <dbReference type="NCBI Taxonomy" id="29363"/>
    <lineage>
        <taxon>Bacteria</taxon>
        <taxon>Bacillati</taxon>
        <taxon>Bacillota</taxon>
        <taxon>Clostridia</taxon>
        <taxon>Eubacteriales</taxon>
        <taxon>Clostridiaceae</taxon>
        <taxon>Clostridium</taxon>
    </lineage>
</organism>
<dbReference type="SUPFAM" id="SSF51430">
    <property type="entry name" value="NAD(P)-linked oxidoreductase"/>
    <property type="match status" value="1"/>
</dbReference>
<feature type="site" description="Lowers pKa of active site Tyr" evidence="6">
    <location>
        <position position="78"/>
    </location>
</feature>
<feature type="domain" description="NADP-dependent oxidoreductase" evidence="7">
    <location>
        <begin position="19"/>
        <end position="267"/>
    </location>
</feature>
<keyword evidence="2" id="KW-0521">NADP</keyword>
<comment type="similarity">
    <text evidence="1">Belongs to the aldo/keto reductase family.</text>
</comment>
<evidence type="ECO:0000256" key="6">
    <source>
        <dbReference type="PIRSR" id="PIRSR000097-3"/>
    </source>
</evidence>
<evidence type="ECO:0000256" key="1">
    <source>
        <dbReference type="ARBA" id="ARBA00007905"/>
    </source>
</evidence>
<keyword evidence="3 8" id="KW-0560">Oxidoreductase</keyword>
<dbReference type="PROSITE" id="PS00063">
    <property type="entry name" value="ALDOKETO_REDUCTASE_3"/>
    <property type="match status" value="1"/>
</dbReference>
<dbReference type="Gene3D" id="3.20.20.100">
    <property type="entry name" value="NADP-dependent oxidoreductase domain"/>
    <property type="match status" value="1"/>
</dbReference>
<feature type="binding site" evidence="5">
    <location>
        <position position="111"/>
    </location>
    <ligand>
        <name>substrate</name>
    </ligand>
</feature>
<name>A0A6N2ZPN9_9CLOT</name>
<evidence type="ECO:0000256" key="5">
    <source>
        <dbReference type="PIRSR" id="PIRSR000097-2"/>
    </source>
</evidence>
<sequence length="283" mass="32297">MNNLKDTYTLSNGVNIPCVGFGTWQTPNGETAINSVLEAIKCGYRHIDTAACYGNEESVGKAIKLSGINREELFVTSKLWNTDQGYESTLKAFDKTIKDLGLDYLDLYLIHWPVVKGHKEDWEESICETWKAFEKLYSEGKIRAIGVSNFKPHHLKVIFKNCNIKPMVNQIELHPSHNQDETVKFCRNNNILVEAWGPLSTGRIFKVKEMQDIADKYNKSIAQITLRWHIQNEILPLPKSVTPSRIKENSMIFDFELLKEDMDLIQNLKGCEGSGVDPDNINF</sequence>
<dbReference type="PROSITE" id="PS00062">
    <property type="entry name" value="ALDOKETO_REDUCTASE_2"/>
    <property type="match status" value="1"/>
</dbReference>
<dbReference type="PROSITE" id="PS00798">
    <property type="entry name" value="ALDOKETO_REDUCTASE_1"/>
    <property type="match status" value="1"/>
</dbReference>
<evidence type="ECO:0000256" key="2">
    <source>
        <dbReference type="ARBA" id="ARBA00022857"/>
    </source>
</evidence>
<reference evidence="8" key="1">
    <citation type="submission" date="2019-11" db="EMBL/GenBank/DDBJ databases">
        <authorList>
            <person name="Feng L."/>
        </authorList>
    </citation>
    <scope>NUCLEOTIDE SEQUENCE</scope>
    <source>
        <strain evidence="8">CParaputrificumLFYP93</strain>
    </source>
</reference>
<dbReference type="FunFam" id="3.20.20.100:FF:000015">
    <property type="entry name" value="Oxidoreductase, aldo/keto reductase family"/>
    <property type="match status" value="1"/>
</dbReference>
<dbReference type="PIRSF" id="PIRSF000097">
    <property type="entry name" value="AKR"/>
    <property type="match status" value="1"/>
</dbReference>
<protein>
    <submittedName>
        <fullName evidence="8">Glyoxal reductase</fullName>
        <ecNumber evidence="8">1.1.1.-</ecNumber>
    </submittedName>
</protein>
<gene>
    <name evidence="8" type="primary">yvgN_1</name>
    <name evidence="8" type="ORF">CPLFYP93_00625</name>
</gene>
<dbReference type="InterPro" id="IPR018170">
    <property type="entry name" value="Aldo/ket_reductase_CS"/>
</dbReference>
<feature type="active site" description="Proton donor" evidence="4">
    <location>
        <position position="53"/>
    </location>
</feature>
<dbReference type="InterPro" id="IPR036812">
    <property type="entry name" value="NAD(P)_OxRdtase_dom_sf"/>
</dbReference>
<dbReference type="EMBL" id="CACRTV010000021">
    <property type="protein sequence ID" value="VYT79936.1"/>
    <property type="molecule type" value="Genomic_DNA"/>
</dbReference>
<evidence type="ECO:0000256" key="4">
    <source>
        <dbReference type="PIRSR" id="PIRSR000097-1"/>
    </source>
</evidence>
<evidence type="ECO:0000256" key="3">
    <source>
        <dbReference type="ARBA" id="ARBA00023002"/>
    </source>
</evidence>
<dbReference type="InterPro" id="IPR023210">
    <property type="entry name" value="NADP_OxRdtase_dom"/>
</dbReference>
<dbReference type="EC" id="1.1.1.-" evidence="8"/>
<evidence type="ECO:0000259" key="7">
    <source>
        <dbReference type="Pfam" id="PF00248"/>
    </source>
</evidence>
<accession>A0A6N2ZPN9</accession>
<dbReference type="PANTHER" id="PTHR43827:SF3">
    <property type="entry name" value="NADP-DEPENDENT OXIDOREDUCTASE DOMAIN-CONTAINING PROTEIN"/>
    <property type="match status" value="1"/>
</dbReference>
<dbReference type="Pfam" id="PF00248">
    <property type="entry name" value="Aldo_ket_red"/>
    <property type="match status" value="1"/>
</dbReference>
<dbReference type="InterPro" id="IPR020471">
    <property type="entry name" value="AKR"/>
</dbReference>
<dbReference type="RefSeq" id="WP_156559159.1">
    <property type="nucleotide sequence ID" value="NZ_CACRTV010000021.1"/>
</dbReference>
<dbReference type="AlphaFoldDB" id="A0A6N2ZPN9"/>
<dbReference type="PANTHER" id="PTHR43827">
    <property type="entry name" value="2,5-DIKETO-D-GLUCONIC ACID REDUCTASE"/>
    <property type="match status" value="1"/>
</dbReference>
<proteinExistence type="inferred from homology"/>
<dbReference type="PRINTS" id="PR00069">
    <property type="entry name" value="ALDKETRDTASE"/>
</dbReference>